<dbReference type="EMBL" id="KZ678132">
    <property type="protein sequence ID" value="PSN69682.1"/>
    <property type="molecule type" value="Genomic_DNA"/>
</dbReference>
<feature type="region of interest" description="Disordered" evidence="1">
    <location>
        <begin position="1"/>
        <end position="33"/>
    </location>
</feature>
<name>A0A2T2NW74_CORCC</name>
<protein>
    <submittedName>
        <fullName evidence="2">Uncharacterized protein</fullName>
    </submittedName>
</protein>
<proteinExistence type="predicted"/>
<feature type="compositionally biased region" description="Polar residues" evidence="1">
    <location>
        <begin position="1"/>
        <end position="12"/>
    </location>
</feature>
<reference evidence="2 3" key="1">
    <citation type="journal article" date="2018" name="Front. Microbiol.">
        <title>Genome-Wide Analysis of Corynespora cassiicola Leaf Fall Disease Putative Effectors.</title>
        <authorList>
            <person name="Lopez D."/>
            <person name="Ribeiro S."/>
            <person name="Label P."/>
            <person name="Fumanal B."/>
            <person name="Venisse J.S."/>
            <person name="Kohler A."/>
            <person name="de Oliveira R.R."/>
            <person name="Labutti K."/>
            <person name="Lipzen A."/>
            <person name="Lail K."/>
            <person name="Bauer D."/>
            <person name="Ohm R.A."/>
            <person name="Barry K.W."/>
            <person name="Spatafora J."/>
            <person name="Grigoriev I.V."/>
            <person name="Martin F.M."/>
            <person name="Pujade-Renaud V."/>
        </authorList>
    </citation>
    <scope>NUCLEOTIDE SEQUENCE [LARGE SCALE GENOMIC DNA]</scope>
    <source>
        <strain evidence="2 3">Philippines</strain>
    </source>
</reference>
<sequence>MVPSVSSPQTARPGTLSVGERASGRARGRASRNQTVTAMLAGWLAGWQVDRLAGDVQKGVHERARLCGTSRSSKQASKQAEHPNRGPHDAMPTKHSAANNKTAHAHPSPPWLRSEYNRRACGLYKEGRTEVRGSGASGSGWLGVVVWVACSVASRAGWGLGDAGPRASPFGGAVGRGGGGGGGGFGLAGGFLSAALEKIKGVGWPLFSLGSLIDNGLKARALST</sequence>
<feature type="compositionally biased region" description="Polar residues" evidence="1">
    <location>
        <begin position="69"/>
        <end position="78"/>
    </location>
</feature>
<evidence type="ECO:0000256" key="1">
    <source>
        <dbReference type="SAM" id="MobiDB-lite"/>
    </source>
</evidence>
<dbReference type="AlphaFoldDB" id="A0A2T2NW74"/>
<keyword evidence="3" id="KW-1185">Reference proteome</keyword>
<evidence type="ECO:0000313" key="3">
    <source>
        <dbReference type="Proteomes" id="UP000240883"/>
    </source>
</evidence>
<accession>A0A2T2NW74</accession>
<feature type="compositionally biased region" description="Basic and acidic residues" evidence="1">
    <location>
        <begin position="79"/>
        <end position="92"/>
    </location>
</feature>
<feature type="region of interest" description="Disordered" evidence="1">
    <location>
        <begin position="65"/>
        <end position="111"/>
    </location>
</feature>
<organism evidence="2 3">
    <name type="scientific">Corynespora cassiicola Philippines</name>
    <dbReference type="NCBI Taxonomy" id="1448308"/>
    <lineage>
        <taxon>Eukaryota</taxon>
        <taxon>Fungi</taxon>
        <taxon>Dikarya</taxon>
        <taxon>Ascomycota</taxon>
        <taxon>Pezizomycotina</taxon>
        <taxon>Dothideomycetes</taxon>
        <taxon>Pleosporomycetidae</taxon>
        <taxon>Pleosporales</taxon>
        <taxon>Corynesporascaceae</taxon>
        <taxon>Corynespora</taxon>
    </lineage>
</organism>
<gene>
    <name evidence="2" type="ORF">BS50DRAFT_294298</name>
</gene>
<evidence type="ECO:0000313" key="2">
    <source>
        <dbReference type="EMBL" id="PSN69682.1"/>
    </source>
</evidence>
<dbReference type="Proteomes" id="UP000240883">
    <property type="component" value="Unassembled WGS sequence"/>
</dbReference>